<dbReference type="PANTHER" id="PTHR33434">
    <property type="entry name" value="DEGV DOMAIN-CONTAINING PROTEIN DR_1986-RELATED"/>
    <property type="match status" value="1"/>
</dbReference>
<keyword evidence="2" id="KW-0446">Lipid-binding</keyword>
<accession>A0A9D1K5N8</accession>
<comment type="function">
    <text evidence="1">May bind long-chain fatty acids, such as palmitate, and may play a role in lipid transport or fatty acid metabolism.</text>
</comment>
<gene>
    <name evidence="3" type="ORF">IAA84_06650</name>
</gene>
<dbReference type="Gene3D" id="3.40.50.10440">
    <property type="entry name" value="Dihydroxyacetone kinase, domain 1"/>
    <property type="match status" value="1"/>
</dbReference>
<comment type="caution">
    <text evidence="3">The sequence shown here is derived from an EMBL/GenBank/DDBJ whole genome shotgun (WGS) entry which is preliminary data.</text>
</comment>
<protein>
    <submittedName>
        <fullName evidence="3">DegV family protein</fullName>
    </submittedName>
</protein>
<dbReference type="NCBIfam" id="TIGR00762">
    <property type="entry name" value="DegV"/>
    <property type="match status" value="1"/>
</dbReference>
<evidence type="ECO:0000256" key="1">
    <source>
        <dbReference type="ARBA" id="ARBA00003238"/>
    </source>
</evidence>
<dbReference type="InterPro" id="IPR003797">
    <property type="entry name" value="DegV"/>
</dbReference>
<reference evidence="3" key="1">
    <citation type="submission" date="2020-10" db="EMBL/GenBank/DDBJ databases">
        <authorList>
            <person name="Gilroy R."/>
        </authorList>
    </citation>
    <scope>NUCLEOTIDE SEQUENCE</scope>
    <source>
        <strain evidence="3">13766</strain>
    </source>
</reference>
<sequence length="295" mass="32615">MSFRLVTDGTCDLSHAVALERDIPVIPFKVAVGNEDFRPYNGDPGLKNTFSIGEFYARMRAQENTHTSQINPEDYIRYFTPMLEAGEDVLYLAFSSGLSGSCQNAMLAARELEEKYPGRRLEVVDTLCASLGQGLLVWLVDDRRKSGASLDQARDYALALRKRIVHAFTVDDLNFLRRGGRLSGAAAVLGTMLSIKPILDVNAEGKLAVFDKVQGRKRALKALVDRMEACTRNPGAYPVFITYADCREDALLLADMVRERFHIEIAHMNDMGPIIGGHAGPGTLALVFVSDEEKK</sequence>
<evidence type="ECO:0000256" key="2">
    <source>
        <dbReference type="ARBA" id="ARBA00023121"/>
    </source>
</evidence>
<dbReference type="AlphaFoldDB" id="A0A9D1K5N8"/>
<dbReference type="PANTHER" id="PTHR33434:SF3">
    <property type="entry name" value="DEGV DOMAIN-CONTAINING PROTEIN YITS"/>
    <property type="match status" value="1"/>
</dbReference>
<dbReference type="InterPro" id="IPR050270">
    <property type="entry name" value="DegV_domain_contain"/>
</dbReference>
<name>A0A9D1K5N8_9FIRM</name>
<dbReference type="PROSITE" id="PS51482">
    <property type="entry name" value="DEGV"/>
    <property type="match status" value="1"/>
</dbReference>
<dbReference type="Gene3D" id="2.20.28.50">
    <property type="entry name" value="degv family protein"/>
    <property type="match status" value="1"/>
</dbReference>
<dbReference type="Pfam" id="PF02645">
    <property type="entry name" value="DegV"/>
    <property type="match status" value="1"/>
</dbReference>
<evidence type="ECO:0000313" key="3">
    <source>
        <dbReference type="EMBL" id="HIS92684.1"/>
    </source>
</evidence>
<dbReference type="Gene3D" id="3.30.1180.10">
    <property type="match status" value="1"/>
</dbReference>
<reference evidence="3" key="2">
    <citation type="journal article" date="2021" name="PeerJ">
        <title>Extensive microbial diversity within the chicken gut microbiome revealed by metagenomics and culture.</title>
        <authorList>
            <person name="Gilroy R."/>
            <person name="Ravi A."/>
            <person name="Getino M."/>
            <person name="Pursley I."/>
            <person name="Horton D.L."/>
            <person name="Alikhan N.F."/>
            <person name="Baker D."/>
            <person name="Gharbi K."/>
            <person name="Hall N."/>
            <person name="Watson M."/>
            <person name="Adriaenssens E.M."/>
            <person name="Foster-Nyarko E."/>
            <person name="Jarju S."/>
            <person name="Secka A."/>
            <person name="Antonio M."/>
            <person name="Oren A."/>
            <person name="Chaudhuri R.R."/>
            <person name="La Ragione R."/>
            <person name="Hildebrand F."/>
            <person name="Pallen M.J."/>
        </authorList>
    </citation>
    <scope>NUCLEOTIDE SEQUENCE</scope>
    <source>
        <strain evidence="3">13766</strain>
    </source>
</reference>
<organism evidence="3 4">
    <name type="scientific">Candidatus Alectryocaccomicrobium excrementavium</name>
    <dbReference type="NCBI Taxonomy" id="2840668"/>
    <lineage>
        <taxon>Bacteria</taxon>
        <taxon>Bacillati</taxon>
        <taxon>Bacillota</taxon>
        <taxon>Clostridia</taxon>
        <taxon>Candidatus Alectryocaccomicrobium</taxon>
    </lineage>
</organism>
<dbReference type="GO" id="GO:0008289">
    <property type="term" value="F:lipid binding"/>
    <property type="evidence" value="ECO:0007669"/>
    <property type="project" value="UniProtKB-KW"/>
</dbReference>
<dbReference type="Proteomes" id="UP000824140">
    <property type="component" value="Unassembled WGS sequence"/>
</dbReference>
<dbReference type="EMBL" id="DVJN01000131">
    <property type="protein sequence ID" value="HIS92684.1"/>
    <property type="molecule type" value="Genomic_DNA"/>
</dbReference>
<dbReference type="InterPro" id="IPR043168">
    <property type="entry name" value="DegV_C"/>
</dbReference>
<evidence type="ECO:0000313" key="4">
    <source>
        <dbReference type="Proteomes" id="UP000824140"/>
    </source>
</evidence>
<proteinExistence type="predicted"/>
<dbReference type="SUPFAM" id="SSF82549">
    <property type="entry name" value="DAK1/DegV-like"/>
    <property type="match status" value="1"/>
</dbReference>